<organism evidence="2 3">
    <name type="scientific">Emericella nidulans (strain FGSC A4 / ATCC 38163 / CBS 112.46 / NRRL 194 / M139)</name>
    <name type="common">Aspergillus nidulans</name>
    <dbReference type="NCBI Taxonomy" id="227321"/>
    <lineage>
        <taxon>Eukaryota</taxon>
        <taxon>Fungi</taxon>
        <taxon>Dikarya</taxon>
        <taxon>Ascomycota</taxon>
        <taxon>Pezizomycotina</taxon>
        <taxon>Eurotiomycetes</taxon>
        <taxon>Eurotiomycetidae</taxon>
        <taxon>Eurotiales</taxon>
        <taxon>Aspergillaceae</taxon>
        <taxon>Aspergillus</taxon>
        <taxon>Aspergillus subgen. Nidulantes</taxon>
    </lineage>
</organism>
<name>Q5BGV3_EMENI</name>
<reference evidence="3" key="2">
    <citation type="journal article" date="2009" name="Fungal Genet. Biol.">
        <title>The 2008 update of the Aspergillus nidulans genome annotation: a community effort.</title>
        <authorList>
            <person name="Wortman J.R."/>
            <person name="Gilsenan J.M."/>
            <person name="Joardar V."/>
            <person name="Deegan J."/>
            <person name="Clutterbuck J."/>
            <person name="Andersen M.R."/>
            <person name="Archer D."/>
            <person name="Bencina M."/>
            <person name="Braus G."/>
            <person name="Coutinho P."/>
            <person name="von Dohren H."/>
            <person name="Doonan J."/>
            <person name="Driessen A.J."/>
            <person name="Durek P."/>
            <person name="Espeso E."/>
            <person name="Fekete E."/>
            <person name="Flipphi M."/>
            <person name="Estrada C.G."/>
            <person name="Geysens S."/>
            <person name="Goldman G."/>
            <person name="de Groot P.W."/>
            <person name="Hansen K."/>
            <person name="Harris S.D."/>
            <person name="Heinekamp T."/>
            <person name="Helmstaedt K."/>
            <person name="Henrissat B."/>
            <person name="Hofmann G."/>
            <person name="Homan T."/>
            <person name="Horio T."/>
            <person name="Horiuchi H."/>
            <person name="James S."/>
            <person name="Jones M."/>
            <person name="Karaffa L."/>
            <person name="Karanyi Z."/>
            <person name="Kato M."/>
            <person name="Keller N."/>
            <person name="Kelly D.E."/>
            <person name="Kiel J.A."/>
            <person name="Kim J.M."/>
            <person name="van der Klei I.J."/>
            <person name="Klis F.M."/>
            <person name="Kovalchuk A."/>
            <person name="Krasevec N."/>
            <person name="Kubicek C.P."/>
            <person name="Liu B."/>
            <person name="Maccabe A."/>
            <person name="Meyer V."/>
            <person name="Mirabito P."/>
            <person name="Miskei M."/>
            <person name="Mos M."/>
            <person name="Mullins J."/>
            <person name="Nelson D.R."/>
            <person name="Nielsen J."/>
            <person name="Oakley B.R."/>
            <person name="Osmani S.A."/>
            <person name="Pakula T."/>
            <person name="Paszewski A."/>
            <person name="Paulsen I."/>
            <person name="Pilsyk S."/>
            <person name="Pocsi I."/>
            <person name="Punt P.J."/>
            <person name="Ram A.F."/>
            <person name="Ren Q."/>
            <person name="Robellet X."/>
            <person name="Robson G."/>
            <person name="Seiboth B."/>
            <person name="van Solingen P."/>
            <person name="Specht T."/>
            <person name="Sun J."/>
            <person name="Taheri-Talesh N."/>
            <person name="Takeshita N."/>
            <person name="Ussery D."/>
            <person name="vanKuyk P.A."/>
            <person name="Visser H."/>
            <person name="van de Vondervoort P.J."/>
            <person name="de Vries R.P."/>
            <person name="Walton J."/>
            <person name="Xiang X."/>
            <person name="Xiong Y."/>
            <person name="Zeng A.P."/>
            <person name="Brandt B.W."/>
            <person name="Cornell M.J."/>
            <person name="van den Hondel C.A."/>
            <person name="Visser J."/>
            <person name="Oliver S.G."/>
            <person name="Turner G."/>
        </authorList>
    </citation>
    <scope>GENOME REANNOTATION</scope>
    <source>
        <strain evidence="3">FGSC A4 / ATCC 38163 / CBS 112.46 / NRRL 194 / M139</strain>
    </source>
</reference>
<accession>C8VUN1</accession>
<proteinExistence type="predicted"/>
<dbReference type="OrthoDB" id="4206571at2759"/>
<dbReference type="EMBL" id="BN001308">
    <property type="protein sequence ID" value="CBF89930.1"/>
    <property type="molecule type" value="Genomic_DNA"/>
</dbReference>
<evidence type="ECO:0000313" key="2">
    <source>
        <dbReference type="EMBL" id="CBF89930.1"/>
    </source>
</evidence>
<dbReference type="AlphaFoldDB" id="Q5BGV3"/>
<dbReference type="Proteomes" id="UP000000560">
    <property type="component" value="Chromosome VIII"/>
</dbReference>
<reference evidence="3" key="1">
    <citation type="journal article" date="2005" name="Nature">
        <title>Sequencing of Aspergillus nidulans and comparative analysis with A. fumigatus and A. oryzae.</title>
        <authorList>
            <person name="Galagan J.E."/>
            <person name="Calvo S.E."/>
            <person name="Cuomo C."/>
            <person name="Ma L.J."/>
            <person name="Wortman J.R."/>
            <person name="Batzoglou S."/>
            <person name="Lee S.I."/>
            <person name="Basturkmen M."/>
            <person name="Spevak C.C."/>
            <person name="Clutterbuck J."/>
            <person name="Kapitonov V."/>
            <person name="Jurka J."/>
            <person name="Scazzocchio C."/>
            <person name="Farman M."/>
            <person name="Butler J."/>
            <person name="Purcell S."/>
            <person name="Harris S."/>
            <person name="Braus G.H."/>
            <person name="Draht O."/>
            <person name="Busch S."/>
            <person name="D'Enfert C."/>
            <person name="Bouchier C."/>
            <person name="Goldman G.H."/>
            <person name="Bell-Pedersen D."/>
            <person name="Griffiths-Jones S."/>
            <person name="Doonan J.H."/>
            <person name="Yu J."/>
            <person name="Vienken K."/>
            <person name="Pain A."/>
            <person name="Freitag M."/>
            <person name="Selker E.U."/>
            <person name="Archer D.B."/>
            <person name="Penalva M.A."/>
            <person name="Oakley B.R."/>
            <person name="Momany M."/>
            <person name="Tanaka T."/>
            <person name="Kumagai T."/>
            <person name="Asai K."/>
            <person name="Machida M."/>
            <person name="Nierman W.C."/>
            <person name="Denning D.W."/>
            <person name="Caddick M."/>
            <person name="Hynes M."/>
            <person name="Paoletti M."/>
            <person name="Fischer R."/>
            <person name="Miller B."/>
            <person name="Dyer P."/>
            <person name="Sachs M.S."/>
            <person name="Osmani S.A."/>
            <person name="Birren B.W."/>
        </authorList>
    </citation>
    <scope>NUCLEOTIDE SEQUENCE [LARGE SCALE GENOMIC DNA]</scope>
    <source>
        <strain evidence="3">FGSC A4 / ATCC 38163 / CBS 112.46 / NRRL 194 / M139</strain>
    </source>
</reference>
<evidence type="ECO:0000256" key="1">
    <source>
        <dbReference type="SAM" id="MobiDB-lite"/>
    </source>
</evidence>
<evidence type="ECO:0000313" key="3">
    <source>
        <dbReference type="Proteomes" id="UP000000560"/>
    </source>
</evidence>
<dbReference type="eggNOG" id="ENOG502RQFM">
    <property type="taxonomic scope" value="Eukaryota"/>
</dbReference>
<gene>
    <name evidence="2" type="ORF">ANIA_00227</name>
</gene>
<dbReference type="GeneID" id="2876000"/>
<protein>
    <submittedName>
        <fullName evidence="2">Uncharacterized protein</fullName>
    </submittedName>
</protein>
<dbReference type="PANTHER" id="PTHR37540:SF10">
    <property type="entry name" value="SIGMA-70 REGION 2 FAMILY PROTEIN"/>
    <property type="match status" value="1"/>
</dbReference>
<dbReference type="HOGENOM" id="CLU_042443_0_0_1"/>
<dbReference type="KEGG" id="ani:ANIA_00227"/>
<dbReference type="OMA" id="EKRAHVM"/>
<accession>Q5BGV3</accession>
<dbReference type="PANTHER" id="PTHR37540">
    <property type="entry name" value="TRANSCRIPTION FACTOR (ACR-2), PUTATIVE-RELATED-RELATED"/>
    <property type="match status" value="1"/>
</dbReference>
<sequence length="411" mass="46230">MSKRSAGSNGIRIPAMAASTPVLDSPGTKETKVSRLKPVASASPPLPSPTTMLGASRKDPFDVLPITSSDMELADYWTNKLTYWSGQNKHIKDCAFKTAMAHPLSFRAVILAYCARWKAQLYDHSNAREIDYHLTNARKGVEDAVNGRIQIDGDSLAMAFAGLALQEDRFGSKEKAGEYEEQAVQIFRAGARSSGLAEVFLHYVRYVMIPSPQTLTRSENSQGWLVTFLRAAEGLMLSHNNDDYLTTCPQRRIAFQMESPLFSLLSSGPRPSRVPHDSRIYVVRNVPTQEITRTAALIYITAALWDFQDSPGKTQRFLIYLNNLVKKHELDRYPACESFIWHLLEENCDIDLKDSERAWSTGELLTIHKRLPPDLQFQYNETLFSFLMLAKPIRGVEAFEKELVAFSEAKG</sequence>
<dbReference type="RefSeq" id="XP_657831.1">
    <property type="nucleotide sequence ID" value="XM_652739.1"/>
</dbReference>
<dbReference type="InParanoid" id="Q5BGV3"/>
<keyword evidence="3" id="KW-1185">Reference proteome</keyword>
<feature type="region of interest" description="Disordered" evidence="1">
    <location>
        <begin position="1"/>
        <end position="54"/>
    </location>
</feature>